<gene>
    <name evidence="2" type="primary">TPHA0J00130</name>
    <name evidence="2" type="ordered locus">TPHA_0J00130</name>
</gene>
<evidence type="ECO:0000313" key="3">
    <source>
        <dbReference type="Proteomes" id="UP000005666"/>
    </source>
</evidence>
<sequence length="104" mass="11233">MGHVSGVYYKYVPNTGECSSTIEQKTIAGAIYYALNLVEGGDYLCNVYYFTMNHFGTWHGILYVGPGITTWGATTANAQSKGCYSEGCDGLISPYSCNSKDDGN</sequence>
<keyword evidence="3" id="KW-1185">Reference proteome</keyword>
<reference evidence="2 3" key="1">
    <citation type="journal article" date="2011" name="Proc. Natl. Acad. Sci. U.S.A.">
        <title>Evolutionary erosion of yeast sex chromosomes by mating-type switching accidents.</title>
        <authorList>
            <person name="Gordon J.L."/>
            <person name="Armisen D."/>
            <person name="Proux-Wera E."/>
            <person name="Oheigeartaigh S.S."/>
            <person name="Byrne K.P."/>
            <person name="Wolfe K.H."/>
        </authorList>
    </citation>
    <scope>NUCLEOTIDE SEQUENCE [LARGE SCALE GENOMIC DNA]</scope>
    <source>
        <strain evidence="3">ATCC 24235 / CBS 4417 / NBRC 1672 / NRRL Y-8282 / UCD 70-5</strain>
    </source>
</reference>
<dbReference type="Pfam" id="PF20521">
    <property type="entry name" value="DUF6736"/>
    <property type="match status" value="1"/>
</dbReference>
<dbReference type="RefSeq" id="XP_003687271.1">
    <property type="nucleotide sequence ID" value="XM_003687223.1"/>
</dbReference>
<dbReference type="HOGENOM" id="CLU_2320750_0_0_1"/>
<dbReference type="OrthoDB" id="4067243at2759"/>
<dbReference type="EMBL" id="HE612865">
    <property type="protein sequence ID" value="CCE64837.1"/>
    <property type="molecule type" value="Genomic_DNA"/>
</dbReference>
<dbReference type="AlphaFoldDB" id="G8BY95"/>
<dbReference type="GeneID" id="11533171"/>
<accession>G8BY95</accession>
<organism evidence="2 3">
    <name type="scientific">Tetrapisispora phaffii (strain ATCC 24235 / CBS 4417 / NBRC 1672 / NRRL Y-8282 / UCD 70-5)</name>
    <name type="common">Yeast</name>
    <name type="synonym">Fabospora phaffii</name>
    <dbReference type="NCBI Taxonomy" id="1071381"/>
    <lineage>
        <taxon>Eukaryota</taxon>
        <taxon>Fungi</taxon>
        <taxon>Dikarya</taxon>
        <taxon>Ascomycota</taxon>
        <taxon>Saccharomycotina</taxon>
        <taxon>Saccharomycetes</taxon>
        <taxon>Saccharomycetales</taxon>
        <taxon>Saccharomycetaceae</taxon>
        <taxon>Tetrapisispora</taxon>
    </lineage>
</organism>
<dbReference type="Proteomes" id="UP000005666">
    <property type="component" value="Chromosome 10"/>
</dbReference>
<evidence type="ECO:0000313" key="2">
    <source>
        <dbReference type="EMBL" id="CCE64837.1"/>
    </source>
</evidence>
<protein>
    <recommendedName>
        <fullName evidence="1">Secreted protein CSS2 C-terminal domain-containing protein</fullName>
    </recommendedName>
</protein>
<dbReference type="eggNOG" id="ENOG502SCP8">
    <property type="taxonomic scope" value="Eukaryota"/>
</dbReference>
<dbReference type="KEGG" id="tpf:TPHA_0J00130"/>
<name>G8BY95_TETPH</name>
<feature type="domain" description="Secreted protein CSS2 C-terminal" evidence="1">
    <location>
        <begin position="1"/>
        <end position="66"/>
    </location>
</feature>
<evidence type="ECO:0000259" key="1">
    <source>
        <dbReference type="Pfam" id="PF20521"/>
    </source>
</evidence>
<proteinExistence type="predicted"/>
<dbReference type="InterPro" id="IPR046624">
    <property type="entry name" value="CSS2_C"/>
</dbReference>